<keyword evidence="2" id="KW-0646">Protease inhibitor</keyword>
<comment type="similarity">
    <text evidence="1">Belongs to the protease inhibitor I13 (potato type I serine protease inhibitor) family.</text>
</comment>
<evidence type="ECO:0000256" key="3">
    <source>
        <dbReference type="ARBA" id="ARBA00022900"/>
    </source>
</evidence>
<dbReference type="GO" id="GO:0009611">
    <property type="term" value="P:response to wounding"/>
    <property type="evidence" value="ECO:0007669"/>
    <property type="project" value="InterPro"/>
</dbReference>
<dbReference type="Gramene" id="PUZ72734">
    <property type="protein sequence ID" value="PUZ72734"/>
    <property type="gene ID" value="GQ55_2G418300"/>
</dbReference>
<dbReference type="SUPFAM" id="SSF54654">
    <property type="entry name" value="CI-2 family of serine protease inhibitors"/>
    <property type="match status" value="1"/>
</dbReference>
<keyword evidence="6" id="KW-1185">Reference proteome</keyword>
<dbReference type="Proteomes" id="UP000244336">
    <property type="component" value="Chromosome 2"/>
</dbReference>
<dbReference type="EMBL" id="CM009750">
    <property type="protein sequence ID" value="PUZ72734.1"/>
    <property type="molecule type" value="Genomic_DNA"/>
</dbReference>
<dbReference type="InterPro" id="IPR036354">
    <property type="entry name" value="Prot_inh_pot1_sf"/>
</dbReference>
<feature type="region of interest" description="Disordered" evidence="4">
    <location>
        <begin position="1"/>
        <end position="23"/>
    </location>
</feature>
<evidence type="ECO:0000256" key="4">
    <source>
        <dbReference type="SAM" id="MobiDB-lite"/>
    </source>
</evidence>
<dbReference type="Pfam" id="PF00280">
    <property type="entry name" value="potato_inhibit"/>
    <property type="match status" value="1"/>
</dbReference>
<gene>
    <name evidence="5" type="ORF">GQ55_2G418300</name>
</gene>
<evidence type="ECO:0000313" key="5">
    <source>
        <dbReference type="EMBL" id="PUZ72734.1"/>
    </source>
</evidence>
<organism evidence="5 6">
    <name type="scientific">Panicum hallii var. hallii</name>
    <dbReference type="NCBI Taxonomy" id="1504633"/>
    <lineage>
        <taxon>Eukaryota</taxon>
        <taxon>Viridiplantae</taxon>
        <taxon>Streptophyta</taxon>
        <taxon>Embryophyta</taxon>
        <taxon>Tracheophyta</taxon>
        <taxon>Spermatophyta</taxon>
        <taxon>Magnoliopsida</taxon>
        <taxon>Liliopsida</taxon>
        <taxon>Poales</taxon>
        <taxon>Poaceae</taxon>
        <taxon>PACMAD clade</taxon>
        <taxon>Panicoideae</taxon>
        <taxon>Panicodae</taxon>
        <taxon>Paniceae</taxon>
        <taxon>Panicinae</taxon>
        <taxon>Panicum</taxon>
        <taxon>Panicum sect. Panicum</taxon>
    </lineage>
</organism>
<dbReference type="InterPro" id="IPR000864">
    <property type="entry name" value="Prot_inh_pot1"/>
</dbReference>
<feature type="compositionally biased region" description="Basic and acidic residues" evidence="4">
    <location>
        <begin position="1"/>
        <end position="11"/>
    </location>
</feature>
<dbReference type="AlphaFoldDB" id="A0A2T7EY32"/>
<dbReference type="OrthoDB" id="692270at2759"/>
<proteinExistence type="inferred from homology"/>
<reference evidence="5 6" key="1">
    <citation type="submission" date="2018-04" db="EMBL/GenBank/DDBJ databases">
        <title>WGS assembly of Panicum hallii var. hallii HAL2.</title>
        <authorList>
            <person name="Lovell J."/>
            <person name="Jenkins J."/>
            <person name="Lowry D."/>
            <person name="Mamidi S."/>
            <person name="Sreedasyam A."/>
            <person name="Weng X."/>
            <person name="Barry K."/>
            <person name="Bonette J."/>
            <person name="Campitelli B."/>
            <person name="Daum C."/>
            <person name="Gordon S."/>
            <person name="Gould B."/>
            <person name="Lipzen A."/>
            <person name="MacQueen A."/>
            <person name="Palacio-Mejia J."/>
            <person name="Plott C."/>
            <person name="Shakirov E."/>
            <person name="Shu S."/>
            <person name="Yoshinaga Y."/>
            <person name="Zane M."/>
            <person name="Rokhsar D."/>
            <person name="Grimwood J."/>
            <person name="Schmutz J."/>
            <person name="Juenger T."/>
        </authorList>
    </citation>
    <scope>NUCLEOTIDE SEQUENCE [LARGE SCALE GENOMIC DNA]</scope>
    <source>
        <strain evidence="6">cv. HAL2</strain>
    </source>
</reference>
<dbReference type="GO" id="GO:0004867">
    <property type="term" value="F:serine-type endopeptidase inhibitor activity"/>
    <property type="evidence" value="ECO:0007669"/>
    <property type="project" value="UniProtKB-KW"/>
</dbReference>
<keyword evidence="3" id="KW-0722">Serine protease inhibitor</keyword>
<feature type="region of interest" description="Disordered" evidence="4">
    <location>
        <begin position="61"/>
        <end position="83"/>
    </location>
</feature>
<evidence type="ECO:0000256" key="1">
    <source>
        <dbReference type="ARBA" id="ARBA00008210"/>
    </source>
</evidence>
<name>A0A2T7EY32_9POAL</name>
<accession>A0A2T7EY32</accession>
<protein>
    <submittedName>
        <fullName evidence="5">Uncharacterized protein</fullName>
    </submittedName>
</protein>
<dbReference type="Gene3D" id="3.30.10.10">
    <property type="entry name" value="Trypsin Inhibitor V, subunit A"/>
    <property type="match status" value="1"/>
</dbReference>
<sequence>MSRCSPERMVRDGGVGGSMPGRVPTEWPNLVGMAYLTAHQIICTERPDVYIEENPAGAIIPPGIPRTRSVSASSSTVPSPVVG</sequence>
<evidence type="ECO:0000313" key="6">
    <source>
        <dbReference type="Proteomes" id="UP000244336"/>
    </source>
</evidence>
<evidence type="ECO:0000256" key="2">
    <source>
        <dbReference type="ARBA" id="ARBA00022690"/>
    </source>
</evidence>